<keyword evidence="2 10" id="KW-1003">Cell membrane</keyword>
<keyword evidence="3 10" id="KW-0812">Transmembrane</keyword>
<dbReference type="PANTHER" id="PTHR47019">
    <property type="entry name" value="LIPID II FLIPPASE MURJ"/>
    <property type="match status" value="1"/>
</dbReference>
<comment type="subcellular location">
    <subcellularLocation>
        <location evidence="10">Cell inner membrane</location>
        <topology evidence="10">Multi-pass membrane protein</topology>
    </subcellularLocation>
    <subcellularLocation>
        <location evidence="1">Cell membrane</location>
        <topology evidence="1">Multi-pass membrane protein</topology>
    </subcellularLocation>
</comment>
<evidence type="ECO:0000256" key="7">
    <source>
        <dbReference type="ARBA" id="ARBA00023136"/>
    </source>
</evidence>
<comment type="pathway">
    <text evidence="10">Cell wall biogenesis; peptidoglycan biosynthesis.</text>
</comment>
<feature type="transmembrane region" description="Helical" evidence="10">
    <location>
        <begin position="160"/>
        <end position="180"/>
    </location>
</feature>
<feature type="transmembrane region" description="Helical" evidence="10">
    <location>
        <begin position="443"/>
        <end position="464"/>
    </location>
</feature>
<feature type="transmembrane region" description="Helical" evidence="10">
    <location>
        <begin position="410"/>
        <end position="431"/>
    </location>
</feature>
<feature type="transmembrane region" description="Helical" evidence="10">
    <location>
        <begin position="315"/>
        <end position="335"/>
    </location>
</feature>
<evidence type="ECO:0000313" key="12">
    <source>
        <dbReference type="EMBL" id="MBB3763916.1"/>
    </source>
</evidence>
<feature type="transmembrane region" description="Helical" evidence="10">
    <location>
        <begin position="355"/>
        <end position="373"/>
    </location>
</feature>
<dbReference type="RefSeq" id="WP_183933219.1">
    <property type="nucleotide sequence ID" value="NZ_JACICF010000001.1"/>
</dbReference>
<feature type="transmembrane region" description="Helical" evidence="10">
    <location>
        <begin position="27"/>
        <end position="45"/>
    </location>
</feature>
<dbReference type="GO" id="GO:0034204">
    <property type="term" value="P:lipid translocation"/>
    <property type="evidence" value="ECO:0007669"/>
    <property type="project" value="TreeGrafter"/>
</dbReference>
<dbReference type="NCBIfam" id="TIGR01695">
    <property type="entry name" value="murJ_mviN"/>
    <property type="match status" value="1"/>
</dbReference>
<accession>A0A839YY18</accession>
<evidence type="ECO:0000256" key="10">
    <source>
        <dbReference type="HAMAP-Rule" id="MF_02078"/>
    </source>
</evidence>
<dbReference type="InterPro" id="IPR004268">
    <property type="entry name" value="MurJ"/>
</dbReference>
<comment type="caution">
    <text evidence="12">The sequence shown here is derived from an EMBL/GenBank/DDBJ whole genome shotgun (WGS) entry which is preliminary data.</text>
</comment>
<organism evidence="12 13">
    <name type="scientific">Sphingomicrobium lutaoense</name>
    <dbReference type="NCBI Taxonomy" id="515949"/>
    <lineage>
        <taxon>Bacteria</taxon>
        <taxon>Pseudomonadati</taxon>
        <taxon>Pseudomonadota</taxon>
        <taxon>Alphaproteobacteria</taxon>
        <taxon>Sphingomonadales</taxon>
        <taxon>Sphingomonadaceae</taxon>
        <taxon>Sphingomicrobium</taxon>
    </lineage>
</organism>
<feature type="transmembrane region" description="Helical" evidence="10">
    <location>
        <begin position="385"/>
        <end position="404"/>
    </location>
</feature>
<feature type="transmembrane region" description="Helical" evidence="10">
    <location>
        <begin position="135"/>
        <end position="153"/>
    </location>
</feature>
<dbReference type="EMBL" id="JACICF010000001">
    <property type="protein sequence ID" value="MBB3763916.1"/>
    <property type="molecule type" value="Genomic_DNA"/>
</dbReference>
<evidence type="ECO:0000256" key="9">
    <source>
        <dbReference type="ARBA" id="ARBA00061532"/>
    </source>
</evidence>
<dbReference type="HAMAP" id="MF_02078">
    <property type="entry name" value="MurJ_MviN"/>
    <property type="match status" value="1"/>
</dbReference>
<dbReference type="InterPro" id="IPR051050">
    <property type="entry name" value="Lipid_II_flippase_MurJ/MviN"/>
</dbReference>
<evidence type="ECO:0000256" key="6">
    <source>
        <dbReference type="ARBA" id="ARBA00022989"/>
    </source>
</evidence>
<keyword evidence="10 11" id="KW-0961">Cell wall biogenesis/degradation</keyword>
<dbReference type="GO" id="GO:0005886">
    <property type="term" value="C:plasma membrane"/>
    <property type="evidence" value="ECO:0007669"/>
    <property type="project" value="UniProtKB-SubCell"/>
</dbReference>
<dbReference type="Pfam" id="PF03023">
    <property type="entry name" value="MurJ"/>
    <property type="match status" value="1"/>
</dbReference>
<evidence type="ECO:0000256" key="3">
    <source>
        <dbReference type="ARBA" id="ARBA00022692"/>
    </source>
</evidence>
<proteinExistence type="inferred from homology"/>
<dbReference type="GO" id="GO:0015648">
    <property type="term" value="F:lipid-linked peptidoglycan transporter activity"/>
    <property type="evidence" value="ECO:0007669"/>
    <property type="project" value="UniProtKB-UniRule"/>
</dbReference>
<dbReference type="GO" id="GO:0071555">
    <property type="term" value="P:cell wall organization"/>
    <property type="evidence" value="ECO:0007669"/>
    <property type="project" value="UniProtKB-UniRule"/>
</dbReference>
<evidence type="ECO:0000256" key="2">
    <source>
        <dbReference type="ARBA" id="ARBA00022475"/>
    </source>
</evidence>
<keyword evidence="6 10" id="KW-1133">Transmembrane helix</keyword>
<name>A0A839YY18_9SPHN</name>
<keyword evidence="13" id="KW-1185">Reference proteome</keyword>
<feature type="transmembrane region" description="Helical" evidence="10">
    <location>
        <begin position="192"/>
        <end position="210"/>
    </location>
</feature>
<dbReference type="PIRSF" id="PIRSF002869">
    <property type="entry name" value="MviN"/>
    <property type="match status" value="1"/>
</dbReference>
<dbReference type="CDD" id="cd13123">
    <property type="entry name" value="MATE_MurJ_like"/>
    <property type="match status" value="1"/>
</dbReference>
<keyword evidence="10 11" id="KW-0813">Transport</keyword>
<keyword evidence="10" id="KW-0997">Cell inner membrane</keyword>
<keyword evidence="7 10" id="KW-0472">Membrane</keyword>
<dbReference type="GO" id="GO:0009252">
    <property type="term" value="P:peptidoglycan biosynthetic process"/>
    <property type="evidence" value="ECO:0007669"/>
    <property type="project" value="UniProtKB-UniRule"/>
</dbReference>
<evidence type="ECO:0000313" key="13">
    <source>
        <dbReference type="Proteomes" id="UP000578569"/>
    </source>
</evidence>
<dbReference type="GO" id="GO:0008360">
    <property type="term" value="P:regulation of cell shape"/>
    <property type="evidence" value="ECO:0007669"/>
    <property type="project" value="UniProtKB-UniRule"/>
</dbReference>
<sequence length="522" mass="55993">MNLVKAGGTIGGLTLVSRILGFVREMIFARIMGASAAADIFYWAFQLPNLLRRLFGEGAFSQGFVPLFARYCEKGDDLSEAKRFAEEVQAVFLPVLIIVTAIFVIAMPAVVILVVSDNWTDDPARYSFAVELGRIVFPYLIFISMVSLFSGILNSLSRFTAAAFAPALLNVALVIALLLFPEGGVTTARAMTWGVLAGGVLQLALLVIATKRAGLTLKLRPPKMTPRVKELLIIILPATLGAGGYYISQVFYTYFATVLPTGSMVYLQQADRLNQLPLALVGAAISTAILPAISRHIEKAELKQAANVQGRATELAMLLTIPAAIGLSVAAIPIMTVLFEGGEFTAQDAANAGEVLAILVAGLPAYVMIKVLAPGFYARKNVRTPVIVALVTLFMGVVANFMFIDELGIIVLPISTAVGAWLNAIALYVILAAKGHFHFERWLVWRLVKQLFAAAAMAAVIILLQGRLEGYFDASAGKRVVGTLALVGAGGIVYLTLAWFTGAMDKEDILILLRKKKVDNAG</sequence>
<gene>
    <name evidence="10" type="primary">murJ</name>
    <name evidence="12" type="ORF">FHS50_000939</name>
</gene>
<evidence type="ECO:0000256" key="5">
    <source>
        <dbReference type="ARBA" id="ARBA00022984"/>
    </source>
</evidence>
<keyword evidence="5 10" id="KW-0573">Peptidoglycan synthesis</keyword>
<evidence type="ECO:0000256" key="1">
    <source>
        <dbReference type="ARBA" id="ARBA00004651"/>
    </source>
</evidence>
<feature type="transmembrane region" description="Helical" evidence="10">
    <location>
        <begin position="484"/>
        <end position="504"/>
    </location>
</feature>
<dbReference type="AlphaFoldDB" id="A0A839YY18"/>
<evidence type="ECO:0000256" key="8">
    <source>
        <dbReference type="ARBA" id="ARBA00060041"/>
    </source>
</evidence>
<evidence type="ECO:0000256" key="4">
    <source>
        <dbReference type="ARBA" id="ARBA00022960"/>
    </source>
</evidence>
<feature type="transmembrane region" description="Helical" evidence="10">
    <location>
        <begin position="91"/>
        <end position="115"/>
    </location>
</feature>
<evidence type="ECO:0000256" key="11">
    <source>
        <dbReference type="PIRNR" id="PIRNR002869"/>
    </source>
</evidence>
<feature type="transmembrane region" description="Helical" evidence="10">
    <location>
        <begin position="231"/>
        <end position="255"/>
    </location>
</feature>
<keyword evidence="4 10" id="KW-0133">Cell shape</keyword>
<dbReference type="Proteomes" id="UP000578569">
    <property type="component" value="Unassembled WGS sequence"/>
</dbReference>
<comment type="similarity">
    <text evidence="9 10 11">Belongs to the MurJ/MviN family.</text>
</comment>
<dbReference type="UniPathway" id="UPA00219"/>
<dbReference type="PANTHER" id="PTHR47019:SF1">
    <property type="entry name" value="LIPID II FLIPPASE MURJ"/>
    <property type="match status" value="1"/>
</dbReference>
<protein>
    <recommendedName>
        <fullName evidence="10">Probable lipid II flippase MurJ</fullName>
    </recommendedName>
</protein>
<dbReference type="PRINTS" id="PR01806">
    <property type="entry name" value="VIRFACTRMVIN"/>
</dbReference>
<comment type="function">
    <text evidence="8 10 11">Involved in peptidoglycan biosynthesis. Transports lipid-linked peptidoglycan precursors from the inner to the outer leaflet of the cytoplasmic membrane.</text>
</comment>
<reference evidence="12 13" key="1">
    <citation type="submission" date="2020-08" db="EMBL/GenBank/DDBJ databases">
        <title>Genomic Encyclopedia of Type Strains, Phase IV (KMG-IV): sequencing the most valuable type-strain genomes for metagenomic binning, comparative biology and taxonomic classification.</title>
        <authorList>
            <person name="Goeker M."/>
        </authorList>
    </citation>
    <scope>NUCLEOTIDE SEQUENCE [LARGE SCALE GENOMIC DNA]</scope>
    <source>
        <strain evidence="12 13">DSM 24194</strain>
    </source>
</reference>
<feature type="transmembrane region" description="Helical" evidence="10">
    <location>
        <begin position="275"/>
        <end position="294"/>
    </location>
</feature>